<dbReference type="Proteomes" id="UP000179807">
    <property type="component" value="Unassembled WGS sequence"/>
</dbReference>
<comment type="caution">
    <text evidence="1">The sequence shown here is derived from an EMBL/GenBank/DDBJ whole genome shotgun (WGS) entry which is preliminary data.</text>
</comment>
<dbReference type="VEuPathDB" id="TrichDB:TRFO_25066"/>
<dbReference type="CDD" id="cd17039">
    <property type="entry name" value="Ubl_ubiquitin_like"/>
    <property type="match status" value="1"/>
</dbReference>
<name>A0A1J4K5Y8_9EUKA</name>
<protein>
    <recommendedName>
        <fullName evidence="3">Ubiquitin-like domain-containing protein</fullName>
    </recommendedName>
</protein>
<proteinExistence type="predicted"/>
<sequence length="196" mass="22430">MIEKDAKIAQLIVKVADQYHISSENLELKYNNKVLDSDQPVSIIKNNNKKKVIVETKIKKMLKAPETTNEATNYEPDQNNDLNTDELNTTIKEAQENVNVDDTQTENKLNHENNYQQSEKQNESNPITYISVDSILNKLNNQNKSVFESFNKAVNPENDKNQTEMLLGMFVGCDYDADVFKDLLNEINVDTSNLNK</sequence>
<evidence type="ECO:0008006" key="3">
    <source>
        <dbReference type="Google" id="ProtNLM"/>
    </source>
</evidence>
<dbReference type="GeneID" id="94838816"/>
<dbReference type="EMBL" id="MLAK01000714">
    <property type="protein sequence ID" value="OHT06823.1"/>
    <property type="molecule type" value="Genomic_DNA"/>
</dbReference>
<organism evidence="1 2">
    <name type="scientific">Tritrichomonas foetus</name>
    <dbReference type="NCBI Taxonomy" id="1144522"/>
    <lineage>
        <taxon>Eukaryota</taxon>
        <taxon>Metamonada</taxon>
        <taxon>Parabasalia</taxon>
        <taxon>Tritrichomonadida</taxon>
        <taxon>Tritrichomonadidae</taxon>
        <taxon>Tritrichomonas</taxon>
    </lineage>
</organism>
<gene>
    <name evidence="1" type="ORF">TRFO_25066</name>
</gene>
<keyword evidence="2" id="KW-1185">Reference proteome</keyword>
<dbReference type="RefSeq" id="XP_068359959.1">
    <property type="nucleotide sequence ID" value="XM_068504112.1"/>
</dbReference>
<evidence type="ECO:0000313" key="1">
    <source>
        <dbReference type="EMBL" id="OHT06823.1"/>
    </source>
</evidence>
<accession>A0A1J4K5Y8</accession>
<dbReference type="AlphaFoldDB" id="A0A1J4K5Y8"/>
<reference evidence="1" key="1">
    <citation type="submission" date="2016-10" db="EMBL/GenBank/DDBJ databases">
        <authorList>
            <person name="Benchimol M."/>
            <person name="Almeida L.G."/>
            <person name="Vasconcelos A.T."/>
            <person name="Perreira-Neves A."/>
            <person name="Rosa I.A."/>
            <person name="Tasca T."/>
            <person name="Bogo M.R."/>
            <person name="de Souza W."/>
        </authorList>
    </citation>
    <scope>NUCLEOTIDE SEQUENCE [LARGE SCALE GENOMIC DNA]</scope>
    <source>
        <strain evidence="1">K</strain>
    </source>
</reference>
<evidence type="ECO:0000313" key="2">
    <source>
        <dbReference type="Proteomes" id="UP000179807"/>
    </source>
</evidence>